<evidence type="ECO:0000313" key="7">
    <source>
        <dbReference type="Proteomes" id="UP000566819"/>
    </source>
</evidence>
<evidence type="ECO:0000256" key="4">
    <source>
        <dbReference type="ARBA" id="ARBA00023002"/>
    </source>
</evidence>
<dbReference type="Gene3D" id="3.50.50.60">
    <property type="entry name" value="FAD/NAD(P)-binding domain"/>
    <property type="match status" value="1"/>
</dbReference>
<dbReference type="Pfam" id="PF01494">
    <property type="entry name" value="FAD_binding_3"/>
    <property type="match status" value="1"/>
</dbReference>
<evidence type="ECO:0000256" key="2">
    <source>
        <dbReference type="ARBA" id="ARBA00022630"/>
    </source>
</evidence>
<evidence type="ECO:0000259" key="5">
    <source>
        <dbReference type="Pfam" id="PF01494"/>
    </source>
</evidence>
<sequence>MHVIVVGAGPSGLILALLLAKAGIKTTLLDAASTLDDRPRAAHYGPSAIRVLREAGVLDDVRKDGLIPGNMTWRKIDGTPIASILDDPKERGPDGMTVLPLNMLGEILLKHAEKNENCTVKWNHPVVDIGQDSSSVWAVVRTSDGKTSKVFGDYLCGCDGANSQVRKSLFGNSFPGKTWDAQIIATNVYYDLKKFGFDDINNIIHHEDYYMAAIITNSGLWRVSYGEDPSLTPEQVIANQPIKYERMLPGNPKPGDYKLVSVGPYRIHQRCAEKFRVGRVLLAADAAHLVNPFGGLGLTGGIVDVGGLAECLVGLTKGLADESILDRYCEVRRQKWRDVIDVVSSGNFERVARRNPETALVDDEFLGMVKKMETDKELKKAFDESNYDVCHDFTQYYQKSKESKL</sequence>
<evidence type="ECO:0000256" key="3">
    <source>
        <dbReference type="ARBA" id="ARBA00022827"/>
    </source>
</evidence>
<dbReference type="AlphaFoldDB" id="A0A8H4VYX5"/>
<gene>
    <name evidence="6" type="ORF">G7Y89_g10269</name>
</gene>
<proteinExistence type="predicted"/>
<keyword evidence="4" id="KW-0560">Oxidoreductase</keyword>
<accession>A0A8H4VYX5</accession>
<dbReference type="GO" id="GO:0071949">
    <property type="term" value="F:FAD binding"/>
    <property type="evidence" value="ECO:0007669"/>
    <property type="project" value="InterPro"/>
</dbReference>
<dbReference type="PANTHER" id="PTHR43004">
    <property type="entry name" value="TRK SYSTEM POTASSIUM UPTAKE PROTEIN"/>
    <property type="match status" value="1"/>
</dbReference>
<dbReference type="PRINTS" id="PR00420">
    <property type="entry name" value="RNGMNOXGNASE"/>
</dbReference>
<evidence type="ECO:0000313" key="6">
    <source>
        <dbReference type="EMBL" id="KAF4627883.1"/>
    </source>
</evidence>
<keyword evidence="7" id="KW-1185">Reference proteome</keyword>
<dbReference type="InterPro" id="IPR036188">
    <property type="entry name" value="FAD/NAD-bd_sf"/>
</dbReference>
<comment type="cofactor">
    <cofactor evidence="1">
        <name>FAD</name>
        <dbReference type="ChEBI" id="CHEBI:57692"/>
    </cofactor>
</comment>
<dbReference type="SUPFAM" id="SSF51905">
    <property type="entry name" value="FAD/NAD(P)-binding domain"/>
    <property type="match status" value="1"/>
</dbReference>
<keyword evidence="3" id="KW-0274">FAD</keyword>
<organism evidence="6 7">
    <name type="scientific">Cudoniella acicularis</name>
    <dbReference type="NCBI Taxonomy" id="354080"/>
    <lineage>
        <taxon>Eukaryota</taxon>
        <taxon>Fungi</taxon>
        <taxon>Dikarya</taxon>
        <taxon>Ascomycota</taxon>
        <taxon>Pezizomycotina</taxon>
        <taxon>Leotiomycetes</taxon>
        <taxon>Helotiales</taxon>
        <taxon>Tricladiaceae</taxon>
        <taxon>Cudoniella</taxon>
    </lineage>
</organism>
<dbReference type="GO" id="GO:0016709">
    <property type="term" value="F:oxidoreductase activity, acting on paired donors, with incorporation or reduction of molecular oxygen, NAD(P)H as one donor, and incorporation of one atom of oxygen"/>
    <property type="evidence" value="ECO:0007669"/>
    <property type="project" value="UniProtKB-ARBA"/>
</dbReference>
<reference evidence="6 7" key="1">
    <citation type="submission" date="2020-03" db="EMBL/GenBank/DDBJ databases">
        <title>Draft Genome Sequence of Cudoniella acicularis.</title>
        <authorList>
            <person name="Buettner E."/>
            <person name="Kellner H."/>
        </authorList>
    </citation>
    <scope>NUCLEOTIDE SEQUENCE [LARGE SCALE GENOMIC DNA]</scope>
    <source>
        <strain evidence="6 7">DSM 108380</strain>
    </source>
</reference>
<feature type="domain" description="FAD-binding" evidence="5">
    <location>
        <begin position="2"/>
        <end position="341"/>
    </location>
</feature>
<dbReference type="OrthoDB" id="10016252at2759"/>
<dbReference type="InterPro" id="IPR002938">
    <property type="entry name" value="FAD-bd"/>
</dbReference>
<dbReference type="InterPro" id="IPR050641">
    <property type="entry name" value="RIFMO-like"/>
</dbReference>
<protein>
    <recommendedName>
        <fullName evidence="5">FAD-binding domain-containing protein</fullName>
    </recommendedName>
</protein>
<dbReference type="EMBL" id="JAAMPI010000895">
    <property type="protein sequence ID" value="KAF4627883.1"/>
    <property type="molecule type" value="Genomic_DNA"/>
</dbReference>
<dbReference type="PANTHER" id="PTHR43004:SF19">
    <property type="entry name" value="BINDING MONOOXYGENASE, PUTATIVE (JCVI)-RELATED"/>
    <property type="match status" value="1"/>
</dbReference>
<dbReference type="Gene3D" id="3.30.70.2450">
    <property type="match status" value="1"/>
</dbReference>
<name>A0A8H4VYX5_9HELO</name>
<comment type="caution">
    <text evidence="6">The sequence shown here is derived from an EMBL/GenBank/DDBJ whole genome shotgun (WGS) entry which is preliminary data.</text>
</comment>
<evidence type="ECO:0000256" key="1">
    <source>
        <dbReference type="ARBA" id="ARBA00001974"/>
    </source>
</evidence>
<keyword evidence="2" id="KW-0285">Flavoprotein</keyword>
<dbReference type="Proteomes" id="UP000566819">
    <property type="component" value="Unassembled WGS sequence"/>
</dbReference>